<dbReference type="AlphaFoldDB" id="A0A8J5UND3"/>
<evidence type="ECO:0000256" key="1">
    <source>
        <dbReference type="SAM" id="MobiDB-lite"/>
    </source>
</evidence>
<protein>
    <recommendedName>
        <fullName evidence="2">BAG domain-containing protein</fullName>
    </recommendedName>
</protein>
<name>A0A8J5UND3_9ASCO</name>
<feature type="domain" description="BAG" evidence="2">
    <location>
        <begin position="152"/>
        <end position="202"/>
    </location>
</feature>
<dbReference type="GeneID" id="73469637"/>
<dbReference type="EMBL" id="JAGSYN010000125">
    <property type="protein sequence ID" value="KAG7663587.1"/>
    <property type="molecule type" value="Genomic_DNA"/>
</dbReference>
<keyword evidence="4" id="KW-1185">Reference proteome</keyword>
<feature type="region of interest" description="Disordered" evidence="1">
    <location>
        <begin position="89"/>
        <end position="115"/>
    </location>
</feature>
<comment type="caution">
    <text evidence="3">The sequence shown here is derived from an EMBL/GenBank/DDBJ whole genome shotgun (WGS) entry which is preliminary data.</text>
</comment>
<dbReference type="GO" id="GO:0000774">
    <property type="term" value="F:adenyl-nucleotide exchange factor activity"/>
    <property type="evidence" value="ECO:0007669"/>
    <property type="project" value="TreeGrafter"/>
</dbReference>
<dbReference type="GO" id="GO:0051087">
    <property type="term" value="F:protein-folding chaperone binding"/>
    <property type="evidence" value="ECO:0007669"/>
    <property type="project" value="InterPro"/>
</dbReference>
<dbReference type="Pfam" id="PF02179">
    <property type="entry name" value="BAG"/>
    <property type="match status" value="1"/>
</dbReference>
<dbReference type="InterPro" id="IPR003103">
    <property type="entry name" value="BAG_domain"/>
</dbReference>
<dbReference type="GO" id="GO:0050821">
    <property type="term" value="P:protein stabilization"/>
    <property type="evidence" value="ECO:0007669"/>
    <property type="project" value="TreeGrafter"/>
</dbReference>
<dbReference type="PROSITE" id="PS51035">
    <property type="entry name" value="BAG"/>
    <property type="match status" value="1"/>
</dbReference>
<gene>
    <name evidence="3" type="ORF">J8A68_002836</name>
</gene>
<feature type="compositionally biased region" description="Basic residues" evidence="1">
    <location>
        <begin position="102"/>
        <end position="113"/>
    </location>
</feature>
<dbReference type="GO" id="GO:0005829">
    <property type="term" value="C:cytosol"/>
    <property type="evidence" value="ECO:0007669"/>
    <property type="project" value="TreeGrafter"/>
</dbReference>
<dbReference type="GO" id="GO:0016020">
    <property type="term" value="C:membrane"/>
    <property type="evidence" value="ECO:0007669"/>
    <property type="project" value="TreeGrafter"/>
</dbReference>
<accession>A0A8J5UND3</accession>
<dbReference type="GO" id="GO:0005634">
    <property type="term" value="C:nucleus"/>
    <property type="evidence" value="ECO:0007669"/>
    <property type="project" value="TreeGrafter"/>
</dbReference>
<sequence>MDKVNEQLNGLKNRIPVVVDEFQHYVELIKDQIPTNYEELQPHIDYIKSITKDDVINDFKELKVSPITISLTLVALTTLLIFGKIFSSGGSSTTSSSDKKSTKSKKPKKKLSKAQKANKSIQAILDFVESEYVPQIDKYIDNYKSLKSDEAEYKYNYFEEMLLKELMKLDGIDVSSNDILRENRRKVVKFIQDHQKRLDKLKKEFK</sequence>
<organism evidence="3 4">
    <name type="scientific">[Candida] subhashii</name>
    <dbReference type="NCBI Taxonomy" id="561895"/>
    <lineage>
        <taxon>Eukaryota</taxon>
        <taxon>Fungi</taxon>
        <taxon>Dikarya</taxon>
        <taxon>Ascomycota</taxon>
        <taxon>Saccharomycotina</taxon>
        <taxon>Pichiomycetes</taxon>
        <taxon>Debaryomycetaceae</taxon>
        <taxon>Spathaspora</taxon>
    </lineage>
</organism>
<dbReference type="RefSeq" id="XP_049263819.1">
    <property type="nucleotide sequence ID" value="XM_049406628.1"/>
</dbReference>
<dbReference type="OrthoDB" id="417450at2759"/>
<reference evidence="3 4" key="1">
    <citation type="journal article" date="2021" name="DNA Res.">
        <title>Genome analysis of Candida subhashii reveals its hybrid nature and dual mitochondrial genome conformations.</title>
        <authorList>
            <person name="Mixao V."/>
            <person name="Hegedusova E."/>
            <person name="Saus E."/>
            <person name="Pryszcz L.P."/>
            <person name="Cillingova A."/>
            <person name="Nosek J."/>
            <person name="Gabaldon T."/>
        </authorList>
    </citation>
    <scope>NUCLEOTIDE SEQUENCE [LARGE SCALE GENOMIC DNA]</scope>
    <source>
        <strain evidence="3 4">CBS 10753</strain>
    </source>
</reference>
<dbReference type="PANTHER" id="PTHR12329:SF16">
    <property type="entry name" value="BAG FAMILY MOLECULAR CHAPERONE REGULATOR 1"/>
    <property type="match status" value="1"/>
</dbReference>
<evidence type="ECO:0000313" key="4">
    <source>
        <dbReference type="Proteomes" id="UP000694255"/>
    </source>
</evidence>
<proteinExistence type="predicted"/>
<dbReference type="PANTHER" id="PTHR12329">
    <property type="entry name" value="BCL2-ASSOCIATED ATHANOGENE"/>
    <property type="match status" value="1"/>
</dbReference>
<dbReference type="InterPro" id="IPR039773">
    <property type="entry name" value="BAG_chaperone_regulator"/>
</dbReference>
<dbReference type="SMART" id="SM00264">
    <property type="entry name" value="BAG"/>
    <property type="match status" value="1"/>
</dbReference>
<evidence type="ECO:0000313" key="3">
    <source>
        <dbReference type="EMBL" id="KAG7663587.1"/>
    </source>
</evidence>
<evidence type="ECO:0000259" key="2">
    <source>
        <dbReference type="PROSITE" id="PS51035"/>
    </source>
</evidence>
<dbReference type="Proteomes" id="UP000694255">
    <property type="component" value="Unassembled WGS sequence"/>
</dbReference>